<feature type="region of interest" description="Disordered" evidence="1">
    <location>
        <begin position="187"/>
        <end position="206"/>
    </location>
</feature>
<name>A0A8K0DNW6_IGNLU</name>
<reference evidence="2" key="1">
    <citation type="submission" date="2019-08" db="EMBL/GenBank/DDBJ databases">
        <title>The genome of the North American firefly Photinus pyralis.</title>
        <authorList>
            <consortium name="Photinus pyralis genome working group"/>
            <person name="Fallon T.R."/>
            <person name="Sander Lower S.E."/>
            <person name="Weng J.-K."/>
        </authorList>
    </citation>
    <scope>NUCLEOTIDE SEQUENCE</scope>
    <source>
        <strain evidence="2">TRF0915ILg1</strain>
        <tissue evidence="2">Whole body</tissue>
    </source>
</reference>
<comment type="caution">
    <text evidence="2">The sequence shown here is derived from an EMBL/GenBank/DDBJ whole genome shotgun (WGS) entry which is preliminary data.</text>
</comment>
<accession>A0A8K0DNW6</accession>
<dbReference type="EMBL" id="VTPC01000929">
    <property type="protein sequence ID" value="KAF2903805.1"/>
    <property type="molecule type" value="Genomic_DNA"/>
</dbReference>
<dbReference type="AlphaFoldDB" id="A0A8K0DNW6"/>
<organism evidence="2 3">
    <name type="scientific">Ignelater luminosus</name>
    <name type="common">Cucubano</name>
    <name type="synonym">Pyrophorus luminosus</name>
    <dbReference type="NCBI Taxonomy" id="2038154"/>
    <lineage>
        <taxon>Eukaryota</taxon>
        <taxon>Metazoa</taxon>
        <taxon>Ecdysozoa</taxon>
        <taxon>Arthropoda</taxon>
        <taxon>Hexapoda</taxon>
        <taxon>Insecta</taxon>
        <taxon>Pterygota</taxon>
        <taxon>Neoptera</taxon>
        <taxon>Endopterygota</taxon>
        <taxon>Coleoptera</taxon>
        <taxon>Polyphaga</taxon>
        <taxon>Elateriformia</taxon>
        <taxon>Elateroidea</taxon>
        <taxon>Elateridae</taxon>
        <taxon>Agrypninae</taxon>
        <taxon>Pyrophorini</taxon>
        <taxon>Ignelater</taxon>
    </lineage>
</organism>
<gene>
    <name evidence="2" type="ORF">ILUMI_02357</name>
</gene>
<dbReference type="Proteomes" id="UP000801492">
    <property type="component" value="Unassembled WGS sequence"/>
</dbReference>
<evidence type="ECO:0000256" key="1">
    <source>
        <dbReference type="SAM" id="MobiDB-lite"/>
    </source>
</evidence>
<proteinExistence type="predicted"/>
<sequence length="206" mass="24028">MIRKKPKVLQEKYYFRVKGKLSPYPVCRKFLLSAFGITKNRLMPVLKVIYEGSVPKERRVETELRFYKEILSEDTPNSQEELEAHNEETEVVCRTLPVAMPQTSMCPDIRIFLPDWSFYCLLGTRRYFIFSEGAYDNPIREPLADDPPIAVIGTVAQFRRGLRTTRDGYLGVEPSYSIGINEREADNQMRPQKESFSRKLFSEEKI</sequence>
<protein>
    <submittedName>
        <fullName evidence="2">Uncharacterized protein</fullName>
    </submittedName>
</protein>
<dbReference type="OrthoDB" id="6778574at2759"/>
<keyword evidence="3" id="KW-1185">Reference proteome</keyword>
<evidence type="ECO:0000313" key="2">
    <source>
        <dbReference type="EMBL" id="KAF2903805.1"/>
    </source>
</evidence>
<evidence type="ECO:0000313" key="3">
    <source>
        <dbReference type="Proteomes" id="UP000801492"/>
    </source>
</evidence>